<organism evidence="4 5">
    <name type="scientific">Cercospora kikuchii</name>
    <dbReference type="NCBI Taxonomy" id="84275"/>
    <lineage>
        <taxon>Eukaryota</taxon>
        <taxon>Fungi</taxon>
        <taxon>Dikarya</taxon>
        <taxon>Ascomycota</taxon>
        <taxon>Pezizomycotina</taxon>
        <taxon>Dothideomycetes</taxon>
        <taxon>Dothideomycetidae</taxon>
        <taxon>Mycosphaerellales</taxon>
        <taxon>Mycosphaerellaceae</taxon>
        <taxon>Cercospora</taxon>
    </lineage>
</organism>
<feature type="region of interest" description="Disordered" evidence="1">
    <location>
        <begin position="344"/>
        <end position="375"/>
    </location>
</feature>
<reference evidence="4 5" key="1">
    <citation type="submission" date="2021-01" db="EMBL/GenBank/DDBJ databases">
        <title>Cercospora kikuchii MAFF 305040 whole genome shotgun sequence.</title>
        <authorList>
            <person name="Kashiwa T."/>
            <person name="Suzuki T."/>
        </authorList>
    </citation>
    <scope>NUCLEOTIDE SEQUENCE [LARGE SCALE GENOMIC DNA]</scope>
    <source>
        <strain evidence="4 5">MAFF 305040</strain>
    </source>
</reference>
<gene>
    <name evidence="4" type="ORF">CKM354_000798300</name>
</gene>
<name>A0A9P3CM09_9PEZI</name>
<evidence type="ECO:0000259" key="3">
    <source>
        <dbReference type="Pfam" id="PF26640"/>
    </source>
</evidence>
<feature type="domain" description="Heterokaryon incompatibility" evidence="2">
    <location>
        <begin position="25"/>
        <end position="190"/>
    </location>
</feature>
<comment type="caution">
    <text evidence="4">The sequence shown here is derived from an EMBL/GenBank/DDBJ whole genome shotgun (WGS) entry which is preliminary data.</text>
</comment>
<evidence type="ECO:0008006" key="6">
    <source>
        <dbReference type="Google" id="ProtNLM"/>
    </source>
</evidence>
<dbReference type="AlphaFoldDB" id="A0A9P3CM09"/>
<dbReference type="Proteomes" id="UP000825890">
    <property type="component" value="Unassembled WGS sequence"/>
</dbReference>
<dbReference type="InterPro" id="IPR010730">
    <property type="entry name" value="HET"/>
</dbReference>
<dbReference type="PANTHER" id="PTHR10622:SF10">
    <property type="entry name" value="HET DOMAIN-CONTAINING PROTEIN"/>
    <property type="match status" value="1"/>
</dbReference>
<dbReference type="OrthoDB" id="674604at2759"/>
<evidence type="ECO:0000259" key="2">
    <source>
        <dbReference type="Pfam" id="PF06985"/>
    </source>
</evidence>
<proteinExistence type="predicted"/>
<dbReference type="InterPro" id="IPR058525">
    <property type="entry name" value="DUF8212"/>
</dbReference>
<dbReference type="PANTHER" id="PTHR10622">
    <property type="entry name" value="HET DOMAIN-CONTAINING PROTEIN"/>
    <property type="match status" value="1"/>
</dbReference>
<keyword evidence="5" id="KW-1185">Reference proteome</keyword>
<evidence type="ECO:0000256" key="1">
    <source>
        <dbReference type="SAM" id="MobiDB-lite"/>
    </source>
</evidence>
<protein>
    <recommendedName>
        <fullName evidence="6">Heterokaryon incompatibility domain-containing protein</fullName>
    </recommendedName>
</protein>
<feature type="domain" description="DUF8212" evidence="3">
    <location>
        <begin position="278"/>
        <end position="348"/>
    </location>
</feature>
<dbReference type="Pfam" id="PF06985">
    <property type="entry name" value="HET"/>
    <property type="match status" value="1"/>
</dbReference>
<feature type="compositionally biased region" description="Polar residues" evidence="1">
    <location>
        <begin position="359"/>
        <end position="369"/>
    </location>
</feature>
<accession>A0A9P3CM09</accession>
<evidence type="ECO:0000313" key="5">
    <source>
        <dbReference type="Proteomes" id="UP000825890"/>
    </source>
</evidence>
<dbReference type="EMBL" id="BOLY01000005">
    <property type="protein sequence ID" value="GIZ44796.1"/>
    <property type="molecule type" value="Genomic_DNA"/>
</dbReference>
<dbReference type="RefSeq" id="XP_044659283.1">
    <property type="nucleotide sequence ID" value="XM_044803348.1"/>
</dbReference>
<evidence type="ECO:0000313" key="4">
    <source>
        <dbReference type="EMBL" id="GIZ44796.1"/>
    </source>
</evidence>
<sequence>MKLLRTDCEELKLETFADERVLPHYAILSHVWLAAEQEITFQDTKLDVDQLKAREGWAKLDYTRKQAHQDGYQYCWIDTLCIDKSSSAELAEAINSMYRWYSAAEACYVYLADMPERLQSDQHVTTYRSFPVGETQADIEGSGDWDSREPLMLELIDLESIPETAEEQYDWDWAAFSKCKWFTRGWTLQEMIAPAVVEFYSASWTHIGPLSKLAKHVEATTGVHIEALQHKWPLNSYSIAQKMSWAARRTTTKVEDQAYSLLGIFDLNLPIIYGEGEKAFQRLQMEMLRTSADQTIFAWLAGWPTMRKFEKNRVKDRTPRDYLELFAKSPMSFRHCARVVPTEQEDRAHESADNGVRFNLQSQPSSTSESELDYLGDSPRLQQSTGLLSRFTTVGKYLRHPTYYTKMMFVVLRCCHQDDPSVSWILLLEKVTGGEDTYLLLEACVRPLNDYWLRNSRFFVQRQFTVLSNGYQERKPLARQSSKDTITVVLLNKKWEDTWKIAKAKSTPSSIWMRESNSFCFGREVDANSGNAHFHGQVMIEKDWCKCRGFPCPCNLVLEISAVFDGTDWKYTSRFLPRPGRP</sequence>
<dbReference type="GeneID" id="68293558"/>
<dbReference type="Pfam" id="PF26640">
    <property type="entry name" value="DUF8212"/>
    <property type="match status" value="1"/>
</dbReference>